<keyword evidence="2" id="KW-1185">Reference proteome</keyword>
<name>A0A222Z9V1_9CAUD</name>
<evidence type="ECO:0000313" key="2">
    <source>
        <dbReference type="Proteomes" id="UP000224728"/>
    </source>
</evidence>
<sequence length="93" mass="10317">MTLTVGQAVEAALAELAKTWDADDGTLHVEITHEDAEDYSVNFGAREWIVDGDPNYLLMGDVFAFVNKETGQLRRASAMDDADRRKLAIMTQL</sequence>
<accession>A0A222Z9V1</accession>
<dbReference type="EMBL" id="MF189177">
    <property type="protein sequence ID" value="ASR80636.1"/>
    <property type="molecule type" value="Genomic_DNA"/>
</dbReference>
<dbReference type="Proteomes" id="UP000224728">
    <property type="component" value="Segment"/>
</dbReference>
<dbReference type="OrthoDB" id="34418at10239"/>
<proteinExistence type="predicted"/>
<evidence type="ECO:0000313" key="1">
    <source>
        <dbReference type="EMBL" id="ASR80636.1"/>
    </source>
</evidence>
<gene>
    <name evidence="1" type="ORF">SEA_PICCOLETTO_5</name>
</gene>
<reference evidence="1 2" key="1">
    <citation type="submission" date="2017-06" db="EMBL/GenBank/DDBJ databases">
        <authorList>
            <person name="Alvidrez A."/>
            <person name="Amparan D."/>
            <person name="Behrens K."/>
            <person name="Bonilla R."/>
            <person name="Bustillos I."/>
            <person name="Echeverri J."/>
            <person name="Girard H.G."/>
            <person name="Hidrogo M."/>
            <person name="Lujan J."/>
            <person name="Martinez M."/>
            <person name="Ontiveros C."/>
            <person name="Piedra M."/>
            <person name="Reyes N."/>
            <person name="Reyes P."/>
            <person name="Saenz P."/>
            <person name="Sanchez B."/>
            <person name="Suarez P."/>
            <person name="Torres G."/>
            <person name="Klyczek K."/>
            <person name="Garlena R.A."/>
            <person name="Russell D.A."/>
            <person name="Pope W.H."/>
            <person name="Jacobs-Sera D."/>
            <person name="Hendrix R.W."/>
            <person name="Hatfull G.F."/>
        </authorList>
    </citation>
    <scope>NUCLEOTIDE SEQUENCE [LARGE SCALE GENOMIC DNA]</scope>
</reference>
<organism evidence="1 2">
    <name type="scientific">Arthrobacter phage Piccoletto</name>
    <dbReference type="NCBI Taxonomy" id="2024282"/>
    <lineage>
        <taxon>Viruses</taxon>
        <taxon>Duplodnaviria</taxon>
        <taxon>Heunggongvirae</taxon>
        <taxon>Uroviricota</taxon>
        <taxon>Caudoviricetes</taxon>
        <taxon>Berryhillviridae</taxon>
        <taxon>Jawnskivirus</taxon>
        <taxon>Jawnskivirus piccoletto</taxon>
        <taxon>Marthavirus piccoletto</taxon>
    </lineage>
</organism>
<protein>
    <submittedName>
        <fullName evidence="1">Uncharacterized protein</fullName>
    </submittedName>
</protein>